<sequence length="149" mass="15747">MSSKLTPDEYSEIAKKAEHKSSTVKDCIMAFLVGGFICTIGEALISLYMRGGMARDVASTLSSITLIFIAALLTGLHAFDNIAKYAGAGTLVPITGFSNSMAAPALDFKSEGFILGLGVKMFSIAGPVIVYGISAGIIYGIIIYLFKLY</sequence>
<dbReference type="EMBL" id="FNID01000002">
    <property type="protein sequence ID" value="SDM60218.1"/>
    <property type="molecule type" value="Genomic_DNA"/>
</dbReference>
<dbReference type="PANTHER" id="PTHR38450">
    <property type="entry name" value="STAGE V SPORULATION PROTEIN AC-RELATED"/>
    <property type="match status" value="1"/>
</dbReference>
<feature type="transmembrane region" description="Helical" evidence="1">
    <location>
        <begin position="28"/>
        <end position="49"/>
    </location>
</feature>
<dbReference type="InterPro" id="IPR005562">
    <property type="entry name" value="SpoVA"/>
</dbReference>
<proteinExistence type="predicted"/>
<evidence type="ECO:0000256" key="1">
    <source>
        <dbReference type="SAM" id="Phobius"/>
    </source>
</evidence>
<dbReference type="RefSeq" id="WP_242871656.1">
    <property type="nucleotide sequence ID" value="NZ_FNID01000002.1"/>
</dbReference>
<dbReference type="NCBIfam" id="TIGR02838">
    <property type="entry name" value="spore_V_AC"/>
    <property type="match status" value="1"/>
</dbReference>
<keyword evidence="3" id="KW-1185">Reference proteome</keyword>
<evidence type="ECO:0000313" key="3">
    <source>
        <dbReference type="Proteomes" id="UP000199182"/>
    </source>
</evidence>
<dbReference type="PANTHER" id="PTHR38450:SF1">
    <property type="entry name" value="STAGE V SPORULATION PROTEIN AC"/>
    <property type="match status" value="1"/>
</dbReference>
<name>A0A1G9UJZ8_9FIRM</name>
<keyword evidence="1" id="KW-0472">Membrane</keyword>
<dbReference type="InterPro" id="IPR014203">
    <property type="entry name" value="Spore_V_AC"/>
</dbReference>
<feature type="transmembrane region" description="Helical" evidence="1">
    <location>
        <begin position="124"/>
        <end position="146"/>
    </location>
</feature>
<organism evidence="2 3">
    <name type="scientific">Acetanaerobacterium elongatum</name>
    <dbReference type="NCBI Taxonomy" id="258515"/>
    <lineage>
        <taxon>Bacteria</taxon>
        <taxon>Bacillati</taxon>
        <taxon>Bacillota</taxon>
        <taxon>Clostridia</taxon>
        <taxon>Eubacteriales</taxon>
        <taxon>Oscillospiraceae</taxon>
        <taxon>Acetanaerobacterium</taxon>
    </lineage>
</organism>
<dbReference type="AlphaFoldDB" id="A0A1G9UJZ8"/>
<keyword evidence="1" id="KW-0812">Transmembrane</keyword>
<dbReference type="STRING" id="258515.SAMN05192585_10238"/>
<keyword evidence="1" id="KW-1133">Transmembrane helix</keyword>
<feature type="transmembrane region" description="Helical" evidence="1">
    <location>
        <begin position="61"/>
        <end position="79"/>
    </location>
</feature>
<dbReference type="Proteomes" id="UP000199182">
    <property type="component" value="Unassembled WGS sequence"/>
</dbReference>
<reference evidence="2 3" key="1">
    <citation type="submission" date="2016-10" db="EMBL/GenBank/DDBJ databases">
        <authorList>
            <person name="de Groot N.N."/>
        </authorList>
    </citation>
    <scope>NUCLEOTIDE SEQUENCE [LARGE SCALE GENOMIC DNA]</scope>
    <source>
        <strain evidence="2 3">CGMCC 1.5012</strain>
    </source>
</reference>
<dbReference type="Pfam" id="PF03862">
    <property type="entry name" value="SpoVAC_SpoVAEB"/>
    <property type="match status" value="1"/>
</dbReference>
<evidence type="ECO:0000313" key="2">
    <source>
        <dbReference type="EMBL" id="SDM60218.1"/>
    </source>
</evidence>
<gene>
    <name evidence="2" type="ORF">SAMN05192585_10238</name>
</gene>
<protein>
    <submittedName>
        <fullName evidence="2">Stage V sporulation protein AC</fullName>
    </submittedName>
</protein>
<accession>A0A1G9UJZ8</accession>